<organism evidence="1 2">
    <name type="scientific">Popillia japonica</name>
    <name type="common">Japanese beetle</name>
    <dbReference type="NCBI Taxonomy" id="7064"/>
    <lineage>
        <taxon>Eukaryota</taxon>
        <taxon>Metazoa</taxon>
        <taxon>Ecdysozoa</taxon>
        <taxon>Arthropoda</taxon>
        <taxon>Hexapoda</taxon>
        <taxon>Insecta</taxon>
        <taxon>Pterygota</taxon>
        <taxon>Neoptera</taxon>
        <taxon>Endopterygota</taxon>
        <taxon>Coleoptera</taxon>
        <taxon>Polyphaga</taxon>
        <taxon>Scarabaeiformia</taxon>
        <taxon>Scarabaeidae</taxon>
        <taxon>Rutelinae</taxon>
        <taxon>Popillia</taxon>
    </lineage>
</organism>
<sequence>MSSIRPYNSMFGSNFVAFFGHKPIILQLPLFPENINFSTDWARANFLKCLKKVLHHLPEKPLQTASDIGLHMKAFYRWQSSFSTLITIMREIAATEHSLGTTAAVEQ</sequence>
<dbReference type="EMBL" id="JASPKY010000513">
    <property type="protein sequence ID" value="KAK9694426.1"/>
    <property type="molecule type" value="Genomic_DNA"/>
</dbReference>
<comment type="caution">
    <text evidence="1">The sequence shown here is derived from an EMBL/GenBank/DDBJ whole genome shotgun (WGS) entry which is preliminary data.</text>
</comment>
<evidence type="ECO:0008006" key="3">
    <source>
        <dbReference type="Google" id="ProtNLM"/>
    </source>
</evidence>
<dbReference type="Proteomes" id="UP001458880">
    <property type="component" value="Unassembled WGS sequence"/>
</dbReference>
<proteinExistence type="predicted"/>
<reference evidence="1 2" key="1">
    <citation type="journal article" date="2024" name="BMC Genomics">
        <title>De novo assembly and annotation of Popillia japonica's genome with initial clues to its potential as an invasive pest.</title>
        <authorList>
            <person name="Cucini C."/>
            <person name="Boschi S."/>
            <person name="Funari R."/>
            <person name="Cardaioli E."/>
            <person name="Iannotti N."/>
            <person name="Marturano G."/>
            <person name="Paoli F."/>
            <person name="Bruttini M."/>
            <person name="Carapelli A."/>
            <person name="Frati F."/>
            <person name="Nardi F."/>
        </authorList>
    </citation>
    <scope>NUCLEOTIDE SEQUENCE [LARGE SCALE GENOMIC DNA]</scope>
    <source>
        <strain evidence="1">DMR45628</strain>
    </source>
</reference>
<keyword evidence="2" id="KW-1185">Reference proteome</keyword>
<evidence type="ECO:0000313" key="2">
    <source>
        <dbReference type="Proteomes" id="UP001458880"/>
    </source>
</evidence>
<accession>A0AAW1IWP6</accession>
<protein>
    <recommendedName>
        <fullName evidence="3">Transposase</fullName>
    </recommendedName>
</protein>
<evidence type="ECO:0000313" key="1">
    <source>
        <dbReference type="EMBL" id="KAK9694426.1"/>
    </source>
</evidence>
<name>A0AAW1IWP6_POPJA</name>
<dbReference type="AlphaFoldDB" id="A0AAW1IWP6"/>
<gene>
    <name evidence="1" type="ORF">QE152_g33555</name>
</gene>